<gene>
    <name evidence="13" type="ordered locus">Rmar_1917</name>
</gene>
<dbReference type="InterPro" id="IPR006142">
    <property type="entry name" value="INTEIN"/>
</dbReference>
<protein>
    <recommendedName>
        <fullName evidence="3">DNA polymerase III subunit alpha</fullName>
        <ecNumber evidence="2">2.7.7.7</ecNumber>
    </recommendedName>
</protein>
<reference evidence="13 14" key="1">
    <citation type="journal article" date="2009" name="Stand. Genomic Sci.">
        <title>Complete genome sequence of Rhodothermus marinus type strain (R-10).</title>
        <authorList>
            <person name="Nolan M."/>
            <person name="Tindall B.J."/>
            <person name="Pomrenke H."/>
            <person name="Lapidus A."/>
            <person name="Copeland A."/>
            <person name="Glavina Del Rio T."/>
            <person name="Lucas S."/>
            <person name="Chen F."/>
            <person name="Tice H."/>
            <person name="Cheng J.F."/>
            <person name="Saunders E."/>
            <person name="Han C."/>
            <person name="Bruce D."/>
            <person name="Goodwin L."/>
            <person name="Chain P."/>
            <person name="Pitluck S."/>
            <person name="Ovchinikova G."/>
            <person name="Pati A."/>
            <person name="Ivanova N."/>
            <person name="Mavromatis K."/>
            <person name="Chen A."/>
            <person name="Palaniappan K."/>
            <person name="Land M."/>
            <person name="Hauser L."/>
            <person name="Chang Y.J."/>
            <person name="Jeffries C.D."/>
            <person name="Brettin T."/>
            <person name="Goker M."/>
            <person name="Bristow J."/>
            <person name="Eisen J.A."/>
            <person name="Markowitz V."/>
            <person name="Hugenholtz P."/>
            <person name="Kyrpides N.C."/>
            <person name="Klenk H.P."/>
            <person name="Detter J.C."/>
        </authorList>
    </citation>
    <scope>NUCLEOTIDE SEQUENCE [LARGE SCALE GENOMIC DNA]</scope>
    <source>
        <strain evidence="14">ATCC 43812 / DSM 4252 / R-10</strain>
    </source>
</reference>
<dbReference type="eggNOG" id="COG0587">
    <property type="taxonomic scope" value="Bacteria"/>
</dbReference>
<dbReference type="PRINTS" id="PR00379">
    <property type="entry name" value="INTEIN"/>
</dbReference>
<dbReference type="Gene3D" id="3.20.20.140">
    <property type="entry name" value="Metal-dependent hydrolases"/>
    <property type="match status" value="1"/>
</dbReference>
<feature type="region of interest" description="Disordered" evidence="11">
    <location>
        <begin position="1407"/>
        <end position="1428"/>
    </location>
</feature>
<dbReference type="Gene3D" id="1.10.10.1600">
    <property type="entry name" value="Bacterial DNA polymerase III alpha subunit, thumb domain"/>
    <property type="match status" value="1"/>
</dbReference>
<keyword evidence="5 13" id="KW-0548">Nucleotidyltransferase</keyword>
<dbReference type="NCBIfam" id="TIGR00594">
    <property type="entry name" value="polc"/>
    <property type="match status" value="1"/>
</dbReference>
<dbReference type="NCBIfam" id="TIGR01445">
    <property type="entry name" value="intein_Nterm"/>
    <property type="match status" value="1"/>
</dbReference>
<dbReference type="Proteomes" id="UP000002221">
    <property type="component" value="Chromosome"/>
</dbReference>
<evidence type="ECO:0000256" key="9">
    <source>
        <dbReference type="ARBA" id="ARBA00023000"/>
    </source>
</evidence>
<evidence type="ECO:0000256" key="3">
    <source>
        <dbReference type="ARBA" id="ARBA00019114"/>
    </source>
</evidence>
<dbReference type="PROSITE" id="PS50818">
    <property type="entry name" value="INTEIN_C_TER"/>
    <property type="match status" value="1"/>
</dbReference>
<evidence type="ECO:0000256" key="4">
    <source>
        <dbReference type="ARBA" id="ARBA00022679"/>
    </source>
</evidence>
<dbReference type="Pfam" id="PF02811">
    <property type="entry name" value="PHP"/>
    <property type="match status" value="1"/>
</dbReference>
<keyword evidence="4 13" id="KW-0808">Transferase</keyword>
<dbReference type="eggNOG" id="COG1372">
    <property type="taxonomic scope" value="Bacteria"/>
</dbReference>
<evidence type="ECO:0000259" key="12">
    <source>
        <dbReference type="PROSITE" id="PS50819"/>
    </source>
</evidence>
<dbReference type="GO" id="GO:0005737">
    <property type="term" value="C:cytoplasm"/>
    <property type="evidence" value="ECO:0007669"/>
    <property type="project" value="UniProtKB-SubCell"/>
</dbReference>
<dbReference type="SUPFAM" id="SSF55608">
    <property type="entry name" value="Homing endonucleases"/>
    <property type="match status" value="1"/>
</dbReference>
<evidence type="ECO:0000313" key="13">
    <source>
        <dbReference type="EMBL" id="ACY48800.1"/>
    </source>
</evidence>
<dbReference type="CDD" id="cd04485">
    <property type="entry name" value="DnaE_OBF"/>
    <property type="match status" value="1"/>
</dbReference>
<dbReference type="Pfam" id="PF14579">
    <property type="entry name" value="HHH_6"/>
    <property type="match status" value="1"/>
</dbReference>
<dbReference type="PANTHER" id="PTHR32294">
    <property type="entry name" value="DNA POLYMERASE III SUBUNIT ALPHA"/>
    <property type="match status" value="1"/>
</dbReference>
<evidence type="ECO:0000256" key="2">
    <source>
        <dbReference type="ARBA" id="ARBA00012417"/>
    </source>
</evidence>
<feature type="domain" description="DOD-type homing endonuclease" evidence="12">
    <location>
        <begin position="814"/>
        <end position="956"/>
    </location>
</feature>
<dbReference type="Pfam" id="PF17657">
    <property type="entry name" value="DNA_pol3_finger"/>
    <property type="match status" value="1"/>
</dbReference>
<dbReference type="InterPro" id="IPR004013">
    <property type="entry name" value="PHP_dom"/>
</dbReference>
<dbReference type="InterPro" id="IPR006141">
    <property type="entry name" value="Intein_N"/>
</dbReference>
<dbReference type="Gene3D" id="2.170.16.10">
    <property type="entry name" value="Hedgehog/Intein (Hint) domain"/>
    <property type="match status" value="2"/>
</dbReference>
<dbReference type="InterPro" id="IPR016195">
    <property type="entry name" value="Pol/histidinol_Pase-like"/>
</dbReference>
<keyword evidence="7" id="KW-0068">Autocatalytic cleavage</keyword>
<dbReference type="InterPro" id="IPR036844">
    <property type="entry name" value="Hint_dom_sf"/>
</dbReference>
<evidence type="ECO:0000256" key="5">
    <source>
        <dbReference type="ARBA" id="ARBA00022695"/>
    </source>
</evidence>
<dbReference type="SMART" id="SM00305">
    <property type="entry name" value="HintC"/>
    <property type="match status" value="1"/>
</dbReference>
<dbReference type="GO" id="GO:0003676">
    <property type="term" value="F:nucleic acid binding"/>
    <property type="evidence" value="ECO:0007669"/>
    <property type="project" value="InterPro"/>
</dbReference>
<dbReference type="CDD" id="cd12113">
    <property type="entry name" value="PHP_PolIIIA_DnaE3"/>
    <property type="match status" value="1"/>
</dbReference>
<keyword evidence="8" id="KW-0239">DNA-directed DNA polymerase</keyword>
<dbReference type="InterPro" id="IPR003586">
    <property type="entry name" value="Hint_dom_C"/>
</dbReference>
<dbReference type="InterPro" id="IPR003587">
    <property type="entry name" value="Hint_dom_N"/>
</dbReference>
<dbReference type="InterPro" id="IPR041931">
    <property type="entry name" value="DNA_pol3_alpha_thumb_dom"/>
</dbReference>
<evidence type="ECO:0000256" key="11">
    <source>
        <dbReference type="SAM" id="MobiDB-lite"/>
    </source>
</evidence>
<name>D0MJZ2_RHOM4</name>
<keyword evidence="9" id="KW-0651">Protein splicing</keyword>
<dbReference type="InterPro" id="IPR004860">
    <property type="entry name" value="LAGLIDADG_dom"/>
</dbReference>
<dbReference type="InterPro" id="IPR004365">
    <property type="entry name" value="NA-bd_OB_tRNA"/>
</dbReference>
<dbReference type="Pfam" id="PF14890">
    <property type="entry name" value="Intein_splicing"/>
    <property type="match status" value="1"/>
</dbReference>
<dbReference type="InterPro" id="IPR003141">
    <property type="entry name" value="Pol/His_phosphatase_N"/>
</dbReference>
<dbReference type="Pfam" id="PF07733">
    <property type="entry name" value="DNA_pol3_alpha"/>
    <property type="match status" value="1"/>
</dbReference>
<dbReference type="SMART" id="SM00306">
    <property type="entry name" value="HintN"/>
    <property type="match status" value="1"/>
</dbReference>
<dbReference type="KEGG" id="rmr:Rmar_1917"/>
<dbReference type="CDD" id="cd00081">
    <property type="entry name" value="Hint"/>
    <property type="match status" value="1"/>
</dbReference>
<dbReference type="RefSeq" id="WP_012844411.1">
    <property type="nucleotide sequence ID" value="NC_013501.1"/>
</dbReference>
<evidence type="ECO:0000256" key="6">
    <source>
        <dbReference type="ARBA" id="ARBA00022705"/>
    </source>
</evidence>
<dbReference type="SUPFAM" id="SSF51294">
    <property type="entry name" value="Hedgehog/intein (Hint) domain"/>
    <property type="match status" value="1"/>
</dbReference>
<dbReference type="SUPFAM" id="SSF89550">
    <property type="entry name" value="PHP domain-like"/>
    <property type="match status" value="1"/>
</dbReference>
<dbReference type="Pfam" id="PF01336">
    <property type="entry name" value="tRNA_anti-codon"/>
    <property type="match status" value="1"/>
</dbReference>
<evidence type="ECO:0000256" key="1">
    <source>
        <dbReference type="ARBA" id="ARBA00004496"/>
    </source>
</evidence>
<dbReference type="InterPro" id="IPR030934">
    <property type="entry name" value="Intein_C"/>
</dbReference>
<dbReference type="Gene3D" id="1.10.150.870">
    <property type="match status" value="1"/>
</dbReference>
<evidence type="ECO:0000256" key="10">
    <source>
        <dbReference type="ARBA" id="ARBA00049244"/>
    </source>
</evidence>
<evidence type="ECO:0000256" key="8">
    <source>
        <dbReference type="ARBA" id="ARBA00022932"/>
    </source>
</evidence>
<evidence type="ECO:0000313" key="14">
    <source>
        <dbReference type="Proteomes" id="UP000002221"/>
    </source>
</evidence>
<dbReference type="Pfam" id="PF14528">
    <property type="entry name" value="LAGLIDADG_3"/>
    <property type="match status" value="1"/>
</dbReference>
<dbReference type="GO" id="GO:0004519">
    <property type="term" value="F:endonuclease activity"/>
    <property type="evidence" value="ECO:0007669"/>
    <property type="project" value="InterPro"/>
</dbReference>
<dbReference type="GO" id="GO:0008408">
    <property type="term" value="F:3'-5' exonuclease activity"/>
    <property type="evidence" value="ECO:0007669"/>
    <property type="project" value="InterPro"/>
</dbReference>
<dbReference type="HOGENOM" id="CLU_001600_0_0_10"/>
<organism evidence="13 14">
    <name type="scientific">Rhodothermus marinus (strain ATCC 43812 / DSM 4252 / R-10)</name>
    <name type="common">Rhodothermus obamensis</name>
    <dbReference type="NCBI Taxonomy" id="518766"/>
    <lineage>
        <taxon>Bacteria</taxon>
        <taxon>Pseudomonadati</taxon>
        <taxon>Rhodothermota</taxon>
        <taxon>Rhodothermia</taxon>
        <taxon>Rhodothermales</taxon>
        <taxon>Rhodothermaceae</taxon>
        <taxon>Rhodothermus</taxon>
    </lineage>
</organism>
<dbReference type="OrthoDB" id="9803237at2"/>
<dbReference type="Gene3D" id="3.10.28.10">
    <property type="entry name" value="Homing endonucleases"/>
    <property type="match status" value="1"/>
</dbReference>
<dbReference type="STRING" id="518766.Rmar_1917"/>
<dbReference type="PROSITE" id="PS50819">
    <property type="entry name" value="INTEIN_ENDONUCLEASE"/>
    <property type="match status" value="1"/>
</dbReference>
<proteinExistence type="predicted"/>
<comment type="subcellular location">
    <subcellularLocation>
        <location evidence="1">Cytoplasm</location>
    </subcellularLocation>
</comment>
<dbReference type="InterPro" id="IPR029460">
    <property type="entry name" value="DNAPol_HHH"/>
</dbReference>
<dbReference type="InterPro" id="IPR004805">
    <property type="entry name" value="DnaE2/DnaE/PolC"/>
</dbReference>
<keyword evidence="14" id="KW-1185">Reference proteome</keyword>
<evidence type="ECO:0000256" key="7">
    <source>
        <dbReference type="ARBA" id="ARBA00022813"/>
    </source>
</evidence>
<sequence>MHRFSHLHCHTQYSLLDGAARIQTLLERAAEYEIEAVAITDHGNLFGVPEFYRTAEKIGIQPIIGCEFYLTPTSRHDRNERTRYHQVLLAKNETGYRNLIKLSSLSYLEGYYYKPRIDHELLTQYHEGLIATTCCLQGEIPQTILHKGEEAARKLFEWYLELFGEDYYIEIQDHGLPEQKKINAILLRWAREYGVRVIATNDVHYVDRTDFEPHDVLLCLQTGKDMSDPSRLRFDNDQFYLKSPAEMRQALLSDIEPRLVDEMMANTGEVADKCRFQLPTGKLLMPHYPIPPEYNGDMDAYLRDLVFEGARRRYGDPLPHEVAERLEHELAIIKKMGFAGYFLIVQDFTTAARRLGVRVGPGRGSAAGSAVAYCLGITNIDPLKYDLLFERFLNPERVSMPDIDIDFDDRGRGKVIDYVVQKYGRENVCQIITFGTMGAKMAIRDVARVLGIPLAEADRIAKLIPDGPKVTLAQAYEEVPELRALKESNDPQIRKLLHYAEVLEGSVRHTGVHAAGVIIAPGRVSDYVPVAVAKGKDNDTVTTQYDGKWIEEFGLLKMDFLGLKTLTILNDALQLIKENHGIEIDLDQIPLDDPKTFELFQRGETVAIFQFESEGMREWLRKLKPTSIDDLIAMNALYRPGPMDLIPNYIARKHGLEPVEYPHPLLEPVLKNTYGIPIYQEQVMQMAQVMAGYTLGQADLLRRCVAEGTLIVDARTGRRVPVEEVQPGMEVWSLGPDLRLHRVPVQARFDNGIQTVYKVRTRTGRTIELTAEHPLLTLQGWKHLCDLKVGDAIAVPISLATEGDLSPDPARVKLLAYLLGDGNTVHRTPRGDAPTARFFTSSPALRNDFLNAVQTLGGQVRIYKHPITGVETIYCTAPKGQADPVLTLIREVGLIGRAHEKRVPEEVFRYTQAALRLFLGRLWSTDGSIEKKRLSYCSTSMELIEDIAHLLLRLGINTIRRQRTTTHRPAFELVITDQRDIVLFARQIGPYLVGDKKKRLKALVRQALQRVRNQSIYLIPAEVGHLVRAAKVKSGLSWTHAGARVGVPGTSLSAGLNLKTPRRALSRHRTALLGRAFADETLLALSEGEVLWDPIVEITPVGRKRVYDLAVPPFANFVAQDIVVHNSMGKKKVEEMKKHREIFVAGAAERGVDAETANAVFDMMEKFAGYGFNKSHSAAYSIVAYQTAYLKANYPAEFMAAAMTSEMGDTKKLAVVLDEARRMGLELLPPSINRSQAHFTVEDGRIRFGLGAIKGVGLGAIEAILKAREKHGPFRTIFDLIRHLDLRVVNKKVLESLARAGALDELEGHRAQLVEAIDLAVQYAQKVQADRMAGQASLFGESGTRTALPPPNLPVVQPWSRARCLKEERELIGFYVTGHPLEAYRAEVNAFATTTLAELSRTLEEADMPRNGSTNGHTNGTTNGHAYRPARPRHRICGIITEVQRRIGRNGRPLAFASIEDFTGQGELVIFSSVLERVMPYLEVDAVVLVEGQVEVRGGSVKVLVDELWPMWKVRDELVEALVVQLDLEQVRPEQLDRFHALCREHAGRCKLYFDLLSPDFPGGRQRLLSRRCLVELNDTLMQQTLRLFGAEAIRLESRRLSAPVRS</sequence>
<dbReference type="SMART" id="SM00481">
    <property type="entry name" value="POLIIIAc"/>
    <property type="match status" value="1"/>
</dbReference>
<dbReference type="InterPro" id="IPR040982">
    <property type="entry name" value="DNA_pol3_finger"/>
</dbReference>
<dbReference type="GO" id="GO:0016539">
    <property type="term" value="P:intein-mediated protein splicing"/>
    <property type="evidence" value="ECO:0007669"/>
    <property type="project" value="InterPro"/>
</dbReference>
<accession>D0MJZ2</accession>
<keyword evidence="6" id="KW-0235">DNA replication</keyword>
<comment type="catalytic activity">
    <reaction evidence="10">
        <text>DNA(n) + a 2'-deoxyribonucleoside 5'-triphosphate = DNA(n+1) + diphosphate</text>
        <dbReference type="Rhea" id="RHEA:22508"/>
        <dbReference type="Rhea" id="RHEA-COMP:17339"/>
        <dbReference type="Rhea" id="RHEA-COMP:17340"/>
        <dbReference type="ChEBI" id="CHEBI:33019"/>
        <dbReference type="ChEBI" id="CHEBI:61560"/>
        <dbReference type="ChEBI" id="CHEBI:173112"/>
        <dbReference type="EC" id="2.7.7.7"/>
    </reaction>
</comment>
<dbReference type="PANTHER" id="PTHR32294:SF0">
    <property type="entry name" value="DNA POLYMERASE III SUBUNIT ALPHA"/>
    <property type="match status" value="1"/>
</dbReference>
<dbReference type="GO" id="GO:0006260">
    <property type="term" value="P:DNA replication"/>
    <property type="evidence" value="ECO:0007669"/>
    <property type="project" value="UniProtKB-KW"/>
</dbReference>
<dbReference type="InterPro" id="IPR027434">
    <property type="entry name" value="Homing_endonucl"/>
</dbReference>
<dbReference type="InterPro" id="IPR011708">
    <property type="entry name" value="DNA_pol3_alpha_NTPase_dom"/>
</dbReference>
<dbReference type="InterPro" id="IPR004042">
    <property type="entry name" value="Intein_endonuc_central"/>
</dbReference>
<dbReference type="PROSITE" id="PS50817">
    <property type="entry name" value="INTEIN_N_TER"/>
    <property type="match status" value="1"/>
</dbReference>
<dbReference type="GO" id="GO:0003887">
    <property type="term" value="F:DNA-directed DNA polymerase activity"/>
    <property type="evidence" value="ECO:0007669"/>
    <property type="project" value="UniProtKB-KW"/>
</dbReference>
<dbReference type="EC" id="2.7.7.7" evidence="2"/>
<feature type="compositionally biased region" description="Low complexity" evidence="11">
    <location>
        <begin position="1411"/>
        <end position="1425"/>
    </location>
</feature>
<dbReference type="EMBL" id="CP001807">
    <property type="protein sequence ID" value="ACY48800.1"/>
    <property type="molecule type" value="Genomic_DNA"/>
</dbReference>